<reference evidence="12" key="2">
    <citation type="submission" date="2022-08" db="EMBL/GenBank/DDBJ databases">
        <title>Novel sulphate-reducing endosymbionts in the free-living metamonad Anaeramoeba.</title>
        <authorList>
            <person name="Jerlstrom-Hultqvist J."/>
            <person name="Cepicka I."/>
            <person name="Gallot-Lavallee L."/>
            <person name="Salas-Leiva D."/>
            <person name="Curtis B.A."/>
            <person name="Zahonova K."/>
            <person name="Pipaliya S."/>
            <person name="Dacks J."/>
            <person name="Roger A.J."/>
        </authorList>
    </citation>
    <scope>NUCLEOTIDE SEQUENCE</scope>
    <source>
        <strain evidence="12">Busselton2</strain>
    </source>
</reference>
<dbReference type="InterPro" id="IPR009038">
    <property type="entry name" value="GOLD_dom"/>
</dbReference>
<evidence type="ECO:0000313" key="15">
    <source>
        <dbReference type="Proteomes" id="UP001150062"/>
    </source>
</evidence>
<dbReference type="Gene3D" id="2.60.120.680">
    <property type="entry name" value="GOLD domain"/>
    <property type="match status" value="1"/>
</dbReference>
<feature type="signal peptide" evidence="10">
    <location>
        <begin position="1"/>
        <end position="20"/>
    </location>
</feature>
<evidence type="ECO:0000256" key="10">
    <source>
        <dbReference type="SAM" id="SignalP"/>
    </source>
</evidence>
<evidence type="ECO:0000256" key="7">
    <source>
        <dbReference type="ARBA" id="ARBA00037847"/>
    </source>
</evidence>
<accession>A0AAV7YG06</accession>
<dbReference type="Proteomes" id="UP001150062">
    <property type="component" value="Unassembled WGS sequence"/>
</dbReference>
<dbReference type="GO" id="GO:0012505">
    <property type="term" value="C:endomembrane system"/>
    <property type="evidence" value="ECO:0007669"/>
    <property type="project" value="UniProtKB-SubCell"/>
</dbReference>
<gene>
    <name evidence="12" type="ORF">M0812_26004</name>
    <name evidence="13" type="ORF">M0813_10083</name>
</gene>
<sequence>MKSLFQKLIIALFLFKTIFGITFTVEPNKKECLLEDLKNQTPVTILYQVVSGGGMDINLNIISPTGRILYTGEKEIEGKFTFISEEEGEYQFCFGNEMSTLTSKEVNFNIQLGTRTSESDIAKKRHLTQLENGVIELQEGLQEILSEQHYLMIRERRHRNTTESTNARVLWWSFLEAFLLMTMSIAQIYYLKRMFKFQHAI</sequence>
<dbReference type="SUPFAM" id="SSF101576">
    <property type="entry name" value="Supernatant protein factor (SPF), C-terminal domain"/>
    <property type="match status" value="1"/>
</dbReference>
<dbReference type="InterPro" id="IPR036598">
    <property type="entry name" value="GOLD_dom_sf"/>
</dbReference>
<evidence type="ECO:0000256" key="6">
    <source>
        <dbReference type="ARBA" id="ARBA00023136"/>
    </source>
</evidence>
<dbReference type="Pfam" id="PF01105">
    <property type="entry name" value="EMP24_GP25L"/>
    <property type="match status" value="1"/>
</dbReference>
<evidence type="ECO:0000313" key="12">
    <source>
        <dbReference type="EMBL" id="KAJ3428369.1"/>
    </source>
</evidence>
<dbReference type="PROSITE" id="PS50866">
    <property type="entry name" value="GOLD"/>
    <property type="match status" value="1"/>
</dbReference>
<keyword evidence="15" id="KW-1185">Reference proteome</keyword>
<dbReference type="EMBL" id="JANTQA010000060">
    <property type="protein sequence ID" value="KAJ3428369.1"/>
    <property type="molecule type" value="Genomic_DNA"/>
</dbReference>
<comment type="caution">
    <text evidence="12">The sequence shown here is derived from an EMBL/GenBank/DDBJ whole genome shotgun (WGS) entry which is preliminary data.</text>
</comment>
<feature type="transmembrane region" description="Helical" evidence="9">
    <location>
        <begin position="169"/>
        <end position="191"/>
    </location>
</feature>
<evidence type="ECO:0000256" key="4">
    <source>
        <dbReference type="ARBA" id="ARBA00022729"/>
    </source>
</evidence>
<protein>
    <submittedName>
        <fullName evidence="12">Transmembrane emp24 domain-containing protein a</fullName>
    </submittedName>
</protein>
<dbReference type="AlphaFoldDB" id="A0AAV7YG06"/>
<evidence type="ECO:0000256" key="5">
    <source>
        <dbReference type="ARBA" id="ARBA00022989"/>
    </source>
</evidence>
<evidence type="ECO:0000256" key="1">
    <source>
        <dbReference type="ARBA" id="ARBA00004479"/>
    </source>
</evidence>
<dbReference type="EMBL" id="JAOAOG010000337">
    <property type="protein sequence ID" value="KAJ6227176.1"/>
    <property type="molecule type" value="Genomic_DNA"/>
</dbReference>
<dbReference type="InterPro" id="IPR015720">
    <property type="entry name" value="Emp24-like"/>
</dbReference>
<evidence type="ECO:0000313" key="14">
    <source>
        <dbReference type="Proteomes" id="UP001146793"/>
    </source>
</evidence>
<keyword evidence="3 8" id="KW-0812">Transmembrane</keyword>
<organism evidence="12 14">
    <name type="scientific">Anaeramoeba flamelloides</name>
    <dbReference type="NCBI Taxonomy" id="1746091"/>
    <lineage>
        <taxon>Eukaryota</taxon>
        <taxon>Metamonada</taxon>
        <taxon>Anaeramoebidae</taxon>
        <taxon>Anaeramoeba</taxon>
    </lineage>
</organism>
<dbReference type="PANTHER" id="PTHR22811">
    <property type="entry name" value="TRANSMEMBRANE EMP24 DOMAIN-CONTAINING PROTEIN"/>
    <property type="match status" value="1"/>
</dbReference>
<keyword evidence="6 9" id="KW-0472">Membrane</keyword>
<evidence type="ECO:0000256" key="8">
    <source>
        <dbReference type="RuleBase" id="RU003827"/>
    </source>
</evidence>
<evidence type="ECO:0000256" key="2">
    <source>
        <dbReference type="ARBA" id="ARBA00007104"/>
    </source>
</evidence>
<proteinExistence type="inferred from homology"/>
<dbReference type="GO" id="GO:0016020">
    <property type="term" value="C:membrane"/>
    <property type="evidence" value="ECO:0007669"/>
    <property type="project" value="UniProtKB-SubCell"/>
</dbReference>
<keyword evidence="5 9" id="KW-1133">Transmembrane helix</keyword>
<feature type="domain" description="GOLD" evidence="11">
    <location>
        <begin position="30"/>
        <end position="112"/>
    </location>
</feature>
<dbReference type="SMART" id="SM01190">
    <property type="entry name" value="EMP24_GP25L"/>
    <property type="match status" value="1"/>
</dbReference>
<evidence type="ECO:0000256" key="9">
    <source>
        <dbReference type="SAM" id="Phobius"/>
    </source>
</evidence>
<dbReference type="Proteomes" id="UP001146793">
    <property type="component" value="Unassembled WGS sequence"/>
</dbReference>
<comment type="similarity">
    <text evidence="2 8">Belongs to the EMP24/GP25L family.</text>
</comment>
<reference evidence="13" key="1">
    <citation type="submission" date="2022-08" db="EMBL/GenBank/DDBJ databases">
        <title>Novel sulfate-reducing endosymbionts in the free-living metamonad Anaeramoeba.</title>
        <authorList>
            <person name="Jerlstrom-Hultqvist J."/>
            <person name="Cepicka I."/>
            <person name="Gallot-Lavallee L."/>
            <person name="Salas-Leiva D."/>
            <person name="Curtis B.A."/>
            <person name="Zahonova K."/>
            <person name="Pipaliya S."/>
            <person name="Dacks J."/>
            <person name="Roger A.J."/>
        </authorList>
    </citation>
    <scope>NUCLEOTIDE SEQUENCE</scope>
    <source>
        <strain evidence="13">Schooner1</strain>
    </source>
</reference>
<evidence type="ECO:0000256" key="3">
    <source>
        <dbReference type="ARBA" id="ARBA00022692"/>
    </source>
</evidence>
<evidence type="ECO:0000313" key="13">
    <source>
        <dbReference type="EMBL" id="KAJ6227176.1"/>
    </source>
</evidence>
<feature type="chain" id="PRO_5043350292" evidence="10">
    <location>
        <begin position="21"/>
        <end position="201"/>
    </location>
</feature>
<comment type="subcellular location">
    <subcellularLocation>
        <location evidence="7">Endomembrane system</location>
        <topology evidence="7">Single-pass membrane protein</topology>
    </subcellularLocation>
    <subcellularLocation>
        <location evidence="1 8">Membrane</location>
        <topology evidence="1 8">Single-pass type I membrane protein</topology>
    </subcellularLocation>
</comment>
<evidence type="ECO:0000259" key="11">
    <source>
        <dbReference type="PROSITE" id="PS50866"/>
    </source>
</evidence>
<name>A0AAV7YG06_9EUKA</name>
<keyword evidence="4 10" id="KW-0732">Signal</keyword>